<dbReference type="GO" id="GO:0005543">
    <property type="term" value="F:phospholipid binding"/>
    <property type="evidence" value="ECO:0007669"/>
    <property type="project" value="TreeGrafter"/>
</dbReference>
<name>A0AAF0DRY6_9BASI</name>
<dbReference type="Gene3D" id="2.30.30.40">
    <property type="entry name" value="SH3 Domains"/>
    <property type="match status" value="1"/>
</dbReference>
<feature type="domain" description="F-BAR" evidence="10">
    <location>
        <begin position="16"/>
        <end position="269"/>
    </location>
</feature>
<dbReference type="PRINTS" id="PR00499">
    <property type="entry name" value="P67PHOX"/>
</dbReference>
<evidence type="ECO:0000313" key="12">
    <source>
        <dbReference type="Proteomes" id="UP001216638"/>
    </source>
</evidence>
<dbReference type="AlphaFoldDB" id="A0AAF0DRY6"/>
<feature type="compositionally biased region" description="Low complexity" evidence="8">
    <location>
        <begin position="538"/>
        <end position="578"/>
    </location>
</feature>
<dbReference type="GO" id="GO:0120104">
    <property type="term" value="C:mitotic actomyosin contractile ring, proximal layer"/>
    <property type="evidence" value="ECO:0007669"/>
    <property type="project" value="TreeGrafter"/>
</dbReference>
<feature type="region of interest" description="Disordered" evidence="8">
    <location>
        <begin position="673"/>
        <end position="697"/>
    </location>
</feature>
<feature type="compositionally biased region" description="Low complexity" evidence="8">
    <location>
        <begin position="465"/>
        <end position="481"/>
    </location>
</feature>
<evidence type="ECO:0000256" key="8">
    <source>
        <dbReference type="SAM" id="MobiDB-lite"/>
    </source>
</evidence>
<dbReference type="SMART" id="SM00055">
    <property type="entry name" value="FCH"/>
    <property type="match status" value="1"/>
</dbReference>
<evidence type="ECO:0000259" key="10">
    <source>
        <dbReference type="PROSITE" id="PS51741"/>
    </source>
</evidence>
<dbReference type="PANTHER" id="PTHR23065">
    <property type="entry name" value="PROLINE-SERINE-THREONINE PHOSPHATASE INTERACTING PROTEIN 1"/>
    <property type="match status" value="1"/>
</dbReference>
<proteinExistence type="predicted"/>
<evidence type="ECO:0000256" key="2">
    <source>
        <dbReference type="ARBA" id="ARBA00022443"/>
    </source>
</evidence>
<dbReference type="InterPro" id="IPR036028">
    <property type="entry name" value="SH3-like_dom_sf"/>
</dbReference>
<evidence type="ECO:0000256" key="7">
    <source>
        <dbReference type="PROSITE-ProRule" id="PRU01077"/>
    </source>
</evidence>
<evidence type="ECO:0000256" key="4">
    <source>
        <dbReference type="ARBA" id="ARBA00022553"/>
    </source>
</evidence>
<dbReference type="SMART" id="SM00326">
    <property type="entry name" value="SH3"/>
    <property type="match status" value="1"/>
</dbReference>
<comment type="subcellular location">
    <subcellularLocation>
        <location evidence="1">Cytoplasm</location>
        <location evidence="1">Cytoskeleton</location>
    </subcellularLocation>
</comment>
<feature type="compositionally biased region" description="Pro residues" evidence="8">
    <location>
        <begin position="451"/>
        <end position="464"/>
    </location>
</feature>
<keyword evidence="12" id="KW-1185">Reference proteome</keyword>
<feature type="region of interest" description="Disordered" evidence="8">
    <location>
        <begin position="318"/>
        <end position="587"/>
    </location>
</feature>
<feature type="compositionally biased region" description="Pro residues" evidence="8">
    <location>
        <begin position="415"/>
        <end position="424"/>
    </location>
</feature>
<dbReference type="PANTHER" id="PTHR23065:SF7">
    <property type="entry name" value="NOSTRIN, ISOFORM H"/>
    <property type="match status" value="1"/>
</dbReference>
<keyword evidence="5" id="KW-0206">Cytoskeleton</keyword>
<evidence type="ECO:0000259" key="9">
    <source>
        <dbReference type="PROSITE" id="PS50002"/>
    </source>
</evidence>
<accession>A0AAF0DRY6</accession>
<dbReference type="FunFam" id="2.30.30.40:FF:000312">
    <property type="entry name" value="Related to Cell division control protein 15"/>
    <property type="match status" value="1"/>
</dbReference>
<reference evidence="11" key="1">
    <citation type="submission" date="2023-03" db="EMBL/GenBank/DDBJ databases">
        <title>Mating type loci evolution in Malassezia.</title>
        <authorList>
            <person name="Coelho M.A."/>
        </authorList>
    </citation>
    <scope>NUCLEOTIDE SEQUENCE</scope>
    <source>
        <strain evidence="11">CBS 14135</strain>
    </source>
</reference>
<feature type="compositionally biased region" description="Polar residues" evidence="8">
    <location>
        <begin position="525"/>
        <end position="535"/>
    </location>
</feature>
<evidence type="ECO:0000256" key="1">
    <source>
        <dbReference type="ARBA" id="ARBA00004245"/>
    </source>
</evidence>
<dbReference type="CDD" id="cd00174">
    <property type="entry name" value="SH3"/>
    <property type="match status" value="1"/>
</dbReference>
<dbReference type="Pfam" id="PF00611">
    <property type="entry name" value="FCH"/>
    <property type="match status" value="1"/>
</dbReference>
<protein>
    <submittedName>
        <fullName evidence="11">Formin-binding protein</fullName>
    </submittedName>
</protein>
<dbReference type="FunFam" id="1.20.1270.60:FF:000045">
    <property type="entry name" value="Cell division control protein"/>
    <property type="match status" value="1"/>
</dbReference>
<evidence type="ECO:0000256" key="3">
    <source>
        <dbReference type="ARBA" id="ARBA00022490"/>
    </source>
</evidence>
<dbReference type="Gene3D" id="1.20.1270.60">
    <property type="entry name" value="Arfaptin homology (AH) domain/BAR domain"/>
    <property type="match status" value="1"/>
</dbReference>
<keyword evidence="2 6" id="KW-0728">SH3 domain</keyword>
<evidence type="ECO:0000313" key="11">
    <source>
        <dbReference type="EMBL" id="WFC94302.1"/>
    </source>
</evidence>
<dbReference type="SUPFAM" id="SSF50044">
    <property type="entry name" value="SH3-domain"/>
    <property type="match status" value="1"/>
</dbReference>
<dbReference type="PROSITE" id="PS51741">
    <property type="entry name" value="F_BAR"/>
    <property type="match status" value="1"/>
</dbReference>
<sequence>MMQSNTGYGDADADPFAFCNAFWGENDAGYHVMQSFIKNTTRTLEDLRSFYQERADIEQEYSKRLSKLSKTALGRHETGPMRHALEKVRGETEAIARSHAQLVHSIRKEIENPLSDLMARTENVRRPAQVATTKLYKHKQMQMQYVQRAREKYEQDCTKINAYTAQSNLVQGKELDKLMSKLERVQATVGTNDKDYQSYVRALQDTTYKWNSEWKSFLDVCQDVEEERQEFLKTNLWSFENAISSVCVTDDEACERVRVSLEQCDATRDVEMFVREFGTGANIPAAPEYINYAQGQAPPADPNQSAAQFHRLSTRASDIMPPLSTGTPIPPSVATPSTAANATPNVGFTPNTLLTPNPNLDLGRSGSRSSARTPPPRQSVEPVARTPPPSTSNRNSMFSPGAPPIARMGSQSRPEPAPSQPPSQPTYQAPSQPAYQPPSQPTYQAPSQPAYQPPSQPAYQPPSQPASSQPAPSQPTYAPSTETHSRTSYASSAGPSAPTGDIDESDPIAKALANLRMHQARKSPAPNSRPTSMVQPNAMPAQAAPTQAAPAAAPATMPGGMPGAPMQAPVSQPVAQPAAVPPPAEARSVDPRLQQRPLSPAAAFMNPPARSESPIPVEQVLTKYGQSFPSERRLSSHANYEAAPAAGPARSASPGGIALNAQGIVTQDQMAENYAPAPGSNVPPAAPGPRPPTGQYSEAGEPILFYVKALYDYAATMPEEFSFTAGDIIAVTHTEPDGWWQGELLDEARRVPGANTFPSNFVVLLM</sequence>
<dbReference type="SUPFAM" id="SSF103657">
    <property type="entry name" value="BAR/IMD domain-like"/>
    <property type="match status" value="1"/>
</dbReference>
<feature type="domain" description="SH3" evidence="9">
    <location>
        <begin position="702"/>
        <end position="766"/>
    </location>
</feature>
<feature type="compositionally biased region" description="Low complexity" evidence="8">
    <location>
        <begin position="425"/>
        <end position="434"/>
    </location>
</feature>
<dbReference type="InterPro" id="IPR031160">
    <property type="entry name" value="F_BAR_dom"/>
</dbReference>
<dbReference type="PRINTS" id="PR00452">
    <property type="entry name" value="SH3DOMAIN"/>
</dbReference>
<evidence type="ECO:0000256" key="6">
    <source>
        <dbReference type="PROSITE-ProRule" id="PRU00192"/>
    </source>
</evidence>
<gene>
    <name evidence="11" type="primary">HOF1</name>
    <name evidence="11" type="ORF">MBRA1_000931</name>
</gene>
<keyword evidence="7" id="KW-0175">Coiled coil</keyword>
<keyword evidence="4" id="KW-0597">Phosphoprotein</keyword>
<feature type="compositionally biased region" description="Low complexity" evidence="8">
    <location>
        <begin position="441"/>
        <end position="450"/>
    </location>
</feature>
<dbReference type="InterPro" id="IPR001060">
    <property type="entry name" value="FCH_dom"/>
</dbReference>
<feature type="compositionally biased region" description="Low complexity" evidence="8">
    <location>
        <begin position="334"/>
        <end position="360"/>
    </location>
</feature>
<dbReference type="Proteomes" id="UP001216638">
    <property type="component" value="Chromosome 1"/>
</dbReference>
<dbReference type="GO" id="GO:0030036">
    <property type="term" value="P:actin cytoskeleton organization"/>
    <property type="evidence" value="ECO:0007669"/>
    <property type="project" value="UniProtKB-ARBA"/>
</dbReference>
<organism evidence="11 12">
    <name type="scientific">Malassezia brasiliensis</name>
    <dbReference type="NCBI Taxonomy" id="1821822"/>
    <lineage>
        <taxon>Eukaryota</taxon>
        <taxon>Fungi</taxon>
        <taxon>Dikarya</taxon>
        <taxon>Basidiomycota</taxon>
        <taxon>Ustilaginomycotina</taxon>
        <taxon>Malasseziomycetes</taxon>
        <taxon>Malasseziales</taxon>
        <taxon>Malasseziaceae</taxon>
        <taxon>Malassezia</taxon>
    </lineage>
</organism>
<dbReference type="EMBL" id="CP119951">
    <property type="protein sequence ID" value="WFC94302.1"/>
    <property type="molecule type" value="Genomic_DNA"/>
</dbReference>
<dbReference type="GO" id="GO:0009898">
    <property type="term" value="C:cytoplasmic side of plasma membrane"/>
    <property type="evidence" value="ECO:0007669"/>
    <property type="project" value="TreeGrafter"/>
</dbReference>
<keyword evidence="3" id="KW-0963">Cytoplasm</keyword>
<dbReference type="PROSITE" id="PS50002">
    <property type="entry name" value="SH3"/>
    <property type="match status" value="1"/>
</dbReference>
<dbReference type="CDD" id="cd07651">
    <property type="entry name" value="F-BAR_PombeCdc15_like"/>
    <property type="match status" value="1"/>
</dbReference>
<dbReference type="InterPro" id="IPR027267">
    <property type="entry name" value="AH/BAR_dom_sf"/>
</dbReference>
<evidence type="ECO:0000256" key="5">
    <source>
        <dbReference type="ARBA" id="ARBA00023212"/>
    </source>
</evidence>
<dbReference type="InterPro" id="IPR001452">
    <property type="entry name" value="SH3_domain"/>
</dbReference>
<dbReference type="Pfam" id="PF00018">
    <property type="entry name" value="SH3_1"/>
    <property type="match status" value="1"/>
</dbReference>